<feature type="transmembrane region" description="Helical" evidence="1">
    <location>
        <begin position="784"/>
        <end position="804"/>
    </location>
</feature>
<feature type="transmembrane region" description="Helical" evidence="1">
    <location>
        <begin position="590"/>
        <end position="611"/>
    </location>
</feature>
<proteinExistence type="predicted"/>
<keyword evidence="1" id="KW-0472">Membrane</keyword>
<feature type="transmembrane region" description="Helical" evidence="1">
    <location>
        <begin position="516"/>
        <end position="532"/>
    </location>
</feature>
<organism evidence="2 3">
    <name type="scientific">Brachyspira pilosicoli</name>
    <name type="common">Serpulina pilosicoli</name>
    <dbReference type="NCBI Taxonomy" id="52584"/>
    <lineage>
        <taxon>Bacteria</taxon>
        <taxon>Pseudomonadati</taxon>
        <taxon>Spirochaetota</taxon>
        <taxon>Spirochaetia</taxon>
        <taxon>Brachyspirales</taxon>
        <taxon>Brachyspiraceae</taxon>
        <taxon>Brachyspira</taxon>
    </lineage>
</organism>
<feature type="transmembrane region" description="Helical" evidence="1">
    <location>
        <begin position="399"/>
        <end position="419"/>
    </location>
</feature>
<name>A0A5C8ER29_BRAPL</name>
<protein>
    <submittedName>
        <fullName evidence="2">Uncharacterized protein</fullName>
    </submittedName>
</protein>
<feature type="transmembrane region" description="Helical" evidence="1">
    <location>
        <begin position="463"/>
        <end position="483"/>
    </location>
</feature>
<dbReference type="OrthoDB" id="307868at2"/>
<feature type="transmembrane region" description="Helical" evidence="1">
    <location>
        <begin position="811"/>
        <end position="834"/>
    </location>
</feature>
<keyword evidence="1" id="KW-0812">Transmembrane</keyword>
<accession>A0A5C8ER29</accession>
<feature type="transmembrane region" description="Helical" evidence="1">
    <location>
        <begin position="490"/>
        <end position="510"/>
    </location>
</feature>
<feature type="transmembrane region" description="Helical" evidence="1">
    <location>
        <begin position="840"/>
        <end position="860"/>
    </location>
</feature>
<feature type="transmembrane region" description="Helical" evidence="1">
    <location>
        <begin position="6"/>
        <end position="28"/>
    </location>
</feature>
<dbReference type="EMBL" id="SAXY01000050">
    <property type="protein sequence ID" value="TXJ40437.1"/>
    <property type="molecule type" value="Genomic_DNA"/>
</dbReference>
<dbReference type="Proteomes" id="UP000323176">
    <property type="component" value="Unassembled WGS sequence"/>
</dbReference>
<reference evidence="2 3" key="1">
    <citation type="journal article" date="1992" name="Lakartidningen">
        <title>[Penicillin V and not amoxicillin is the first choice preparation in acute otitis].</title>
        <authorList>
            <person name="Kamme C."/>
            <person name="Lundgren K."/>
            <person name="Prellner K."/>
        </authorList>
    </citation>
    <scope>NUCLEOTIDE SEQUENCE [LARGE SCALE GENOMIC DNA]</scope>
    <source>
        <strain evidence="2 3">PC5538III-hc</strain>
    </source>
</reference>
<feature type="transmembrane region" description="Helical" evidence="1">
    <location>
        <begin position="204"/>
        <end position="225"/>
    </location>
</feature>
<keyword evidence="1" id="KW-1133">Transmembrane helix</keyword>
<feature type="transmembrane region" description="Helical" evidence="1">
    <location>
        <begin position="163"/>
        <end position="184"/>
    </location>
</feature>
<evidence type="ECO:0000313" key="3">
    <source>
        <dbReference type="Proteomes" id="UP000323176"/>
    </source>
</evidence>
<dbReference type="AlphaFoldDB" id="A0A5C8ER29"/>
<sequence length="886" mass="105401">MKNNKLFFKIYLSLLIIFIITLIILNILGNKNRIGYLTEFKFDEYYINNTLKLNGLSNINFKLDGKLKLDEESIKEFIFTNEAITNYIYGFRIKYYSKIFKNSDIYGVYIDTNKILQDNNFIKEIKMNDDKGTPFGSLISAKKITDSEKIDNVEYNLKIKSKIVIITYLLFFIALCIYYRNSIFNLIKRSNILNIKNKINIKKIIQIYSIILLIIVLLTVILGILGKKDRIGYLSEFVFDDYHIDKTLEINGFDIDNTKKLFTTDSILDNDALTHYIFTNENITNYSYGFKIKCYSKIFKNSDIYGIYPYIHTFGEYIKSAEMNDLYGTPFGSLISTKQLKYHDKIENIKYYLLIKFDTFYYTAIFFIILLLIIFLYILNEYWKYKNTLIYEDYSFINIIEIVSIFLFVFQCWLFYPGWYDDYDTWHSIIRSLYNLSNNWHPVFIELSIYVINKIGLTMGTLFIINIFLWYSGMFLIVVSLYIKYKNKLVILLLLFITFIRLIYMNNIIYVKDYMATLYTWLSCSIVFSIIIIKIEDKFLKNILKFLSLVFLIIGMLHRHTMIVTVYPILIWFTYDFIKEKNIIMTKKYIIYFISIMLINAIILMSIFYFFPRTYIKYSATGQIVQLLSLHIACTSVMANDSSLIPADAYSDGKNFDDLVKGYKEVESTGWLYRNGWYFSTETLVKDSKILKNILFKTILKHPIYYIKFLFYYSKEMITHEDIIINYINKYNSYIKQLDGFYMIKDRTLIYNFVYNNSAIQFSKIKKNIFDFIVKYILIPIKPFYFVFFSTILFFITGLLWLLRPNFRNDVLLFSFSTSFSALSTTIITCLFTPATVYRYMHPVMVLSIISTILFVIYIYDFGILTKIKMYFVNNFTSILKFKNNK</sequence>
<evidence type="ECO:0000313" key="2">
    <source>
        <dbReference type="EMBL" id="TXJ40437.1"/>
    </source>
</evidence>
<gene>
    <name evidence="2" type="ORF">EPJ72_08375</name>
</gene>
<feature type="transmembrane region" description="Helical" evidence="1">
    <location>
        <begin position="360"/>
        <end position="379"/>
    </location>
</feature>
<comment type="caution">
    <text evidence="2">The sequence shown here is derived from an EMBL/GenBank/DDBJ whole genome shotgun (WGS) entry which is preliminary data.</text>
</comment>
<evidence type="ECO:0000256" key="1">
    <source>
        <dbReference type="SAM" id="Phobius"/>
    </source>
</evidence>